<gene>
    <name evidence="2" type="ORF">IQ276_20400</name>
</gene>
<accession>A0A8J6ZZH9</accession>
<dbReference type="SUPFAM" id="SSF55781">
    <property type="entry name" value="GAF domain-like"/>
    <property type="match status" value="1"/>
</dbReference>
<dbReference type="EMBL" id="JADEXS010000301">
    <property type="protein sequence ID" value="MBE9024700.1"/>
    <property type="molecule type" value="Genomic_DNA"/>
</dbReference>
<dbReference type="Gene3D" id="3.30.450.40">
    <property type="match status" value="1"/>
</dbReference>
<proteinExistence type="predicted"/>
<keyword evidence="3" id="KW-1185">Reference proteome</keyword>
<evidence type="ECO:0000313" key="3">
    <source>
        <dbReference type="Proteomes" id="UP000622533"/>
    </source>
</evidence>
<dbReference type="Proteomes" id="UP000622533">
    <property type="component" value="Unassembled WGS sequence"/>
</dbReference>
<evidence type="ECO:0000259" key="1">
    <source>
        <dbReference type="SMART" id="SM00065"/>
    </source>
</evidence>
<protein>
    <submittedName>
        <fullName evidence="2">GAF domain-containing protein</fullName>
    </submittedName>
</protein>
<dbReference type="AlphaFoldDB" id="A0A8J6ZZH9"/>
<organism evidence="2 3">
    <name type="scientific">Desmonostoc muscorum LEGE 12446</name>
    <dbReference type="NCBI Taxonomy" id="1828758"/>
    <lineage>
        <taxon>Bacteria</taxon>
        <taxon>Bacillati</taxon>
        <taxon>Cyanobacteriota</taxon>
        <taxon>Cyanophyceae</taxon>
        <taxon>Nostocales</taxon>
        <taxon>Nostocaceae</taxon>
        <taxon>Desmonostoc</taxon>
    </lineage>
</organism>
<name>A0A8J6ZZH9_DESMC</name>
<evidence type="ECO:0000313" key="2">
    <source>
        <dbReference type="EMBL" id="MBE9024700.1"/>
    </source>
</evidence>
<dbReference type="InterPro" id="IPR003018">
    <property type="entry name" value="GAF"/>
</dbReference>
<dbReference type="RefSeq" id="WP_193919265.1">
    <property type="nucleotide sequence ID" value="NZ_JADEXS020000001.1"/>
</dbReference>
<feature type="domain" description="GAF" evidence="1">
    <location>
        <begin position="39"/>
        <end position="185"/>
    </location>
</feature>
<dbReference type="Pfam" id="PF13185">
    <property type="entry name" value="GAF_2"/>
    <property type="match status" value="1"/>
</dbReference>
<comment type="caution">
    <text evidence="2">The sequence shown here is derived from an EMBL/GenBank/DDBJ whole genome shotgun (WGS) entry which is preliminary data.</text>
</comment>
<dbReference type="SMART" id="SM00065">
    <property type="entry name" value="GAF"/>
    <property type="match status" value="1"/>
</dbReference>
<reference evidence="2" key="1">
    <citation type="submission" date="2020-10" db="EMBL/GenBank/DDBJ databases">
        <authorList>
            <person name="Castelo-Branco R."/>
            <person name="Eusebio N."/>
            <person name="Adriana R."/>
            <person name="Vieira A."/>
            <person name="Brugerolle De Fraissinette N."/>
            <person name="Rezende De Castro R."/>
            <person name="Schneider M.P."/>
            <person name="Vasconcelos V."/>
            <person name="Leao P.N."/>
        </authorList>
    </citation>
    <scope>NUCLEOTIDE SEQUENCE</scope>
    <source>
        <strain evidence="2">LEGE 12446</strain>
    </source>
</reference>
<sequence>MDVQNSASSAIASNFNSVKAEISYVQAMEHLIEVVQALSLARTLKQIMVIVRKSARELTGADGASFVLRDGDQCYYADEDAIAPLWKGQRFPMSICIGGHTMRNRQPVVISDIYGDERIPFAAYQPTFVKSLAMVPIRTCNPIGAIGTYWAKLHQPTLEQVKLLQALADTTAVAMENVQIYGELEQRVRNRTAALEKEIERRQKVEAEVIPILYEAAYNRVNKLDK</sequence>
<dbReference type="InterPro" id="IPR029016">
    <property type="entry name" value="GAF-like_dom_sf"/>
</dbReference>